<evidence type="ECO:0000313" key="7">
    <source>
        <dbReference type="Proteomes" id="UP000316624"/>
    </source>
</evidence>
<sequence length="282" mass="31739">MSRPSPAAARTIAVLNFFVEHPTQAFTLTDLVRSLRLSRATCHALLATLVDTGYLYRKPDKSYVIGPALVAAGRTARAYYSPLEIAREEMRSLADEYDAICTALFREKEEIVLRDRAGGMSHLGWLPPIGQRINMMTLWGGLSLAWESDATILDWINRVEIDPASEERARALDAMRAARERGYFFAVRQDSWSNELAHAPLEERREHTNLFVRDLDDDRSYTLSFMMAPVMDKKGVAFVITLSALRHDVTGAQIKQTARSLVDACNRVSAFLLRADIDSDED</sequence>
<evidence type="ECO:0000256" key="1">
    <source>
        <dbReference type="ARBA" id="ARBA00023015"/>
    </source>
</evidence>
<accession>A0A562KE44</accession>
<dbReference type="GO" id="GO:0045892">
    <property type="term" value="P:negative regulation of DNA-templated transcription"/>
    <property type="evidence" value="ECO:0007669"/>
    <property type="project" value="TreeGrafter"/>
</dbReference>
<dbReference type="AlphaFoldDB" id="A0A562KE44"/>
<gene>
    <name evidence="6" type="ORF">IQ35_01885</name>
</gene>
<dbReference type="InterPro" id="IPR036388">
    <property type="entry name" value="WH-like_DNA-bd_sf"/>
</dbReference>
<protein>
    <submittedName>
        <fullName evidence="6">DNA-binding IclR family transcriptional regulator</fullName>
    </submittedName>
</protein>
<dbReference type="Proteomes" id="UP000316624">
    <property type="component" value="Unassembled WGS sequence"/>
</dbReference>
<dbReference type="GO" id="GO:0003700">
    <property type="term" value="F:DNA-binding transcription factor activity"/>
    <property type="evidence" value="ECO:0007669"/>
    <property type="project" value="TreeGrafter"/>
</dbReference>
<proteinExistence type="predicted"/>
<evidence type="ECO:0000313" key="6">
    <source>
        <dbReference type="EMBL" id="TWH93676.1"/>
    </source>
</evidence>
<dbReference type="PROSITE" id="PS51078">
    <property type="entry name" value="ICLR_ED"/>
    <property type="match status" value="1"/>
</dbReference>
<reference evidence="6 7" key="1">
    <citation type="journal article" date="2015" name="Stand. Genomic Sci.">
        <title>Genomic Encyclopedia of Bacterial and Archaeal Type Strains, Phase III: the genomes of soil and plant-associated and newly described type strains.</title>
        <authorList>
            <person name="Whitman W.B."/>
            <person name="Woyke T."/>
            <person name="Klenk H.P."/>
            <person name="Zhou Y."/>
            <person name="Lilburn T.G."/>
            <person name="Beck B.J."/>
            <person name="De Vos P."/>
            <person name="Vandamme P."/>
            <person name="Eisen J.A."/>
            <person name="Garrity G."/>
            <person name="Hugenholtz P."/>
            <person name="Kyrpides N.C."/>
        </authorList>
    </citation>
    <scope>NUCLEOTIDE SEQUENCE [LARGE SCALE GENOMIC DNA]</scope>
    <source>
        <strain evidence="6 7">CGMCC 1.7748</strain>
    </source>
</reference>
<dbReference type="SMART" id="SM00346">
    <property type="entry name" value="HTH_ICLR"/>
    <property type="match status" value="1"/>
</dbReference>
<dbReference type="SUPFAM" id="SSF46785">
    <property type="entry name" value="Winged helix' DNA-binding domain"/>
    <property type="match status" value="1"/>
</dbReference>
<feature type="domain" description="IclR-ED" evidence="5">
    <location>
        <begin position="68"/>
        <end position="274"/>
    </location>
</feature>
<evidence type="ECO:0000256" key="2">
    <source>
        <dbReference type="ARBA" id="ARBA00023125"/>
    </source>
</evidence>
<dbReference type="Pfam" id="PF09339">
    <property type="entry name" value="HTH_IclR"/>
    <property type="match status" value="1"/>
</dbReference>
<comment type="caution">
    <text evidence="6">The sequence shown here is derived from an EMBL/GenBank/DDBJ whole genome shotgun (WGS) entry which is preliminary data.</text>
</comment>
<dbReference type="InterPro" id="IPR029016">
    <property type="entry name" value="GAF-like_dom_sf"/>
</dbReference>
<evidence type="ECO:0000259" key="4">
    <source>
        <dbReference type="PROSITE" id="PS51077"/>
    </source>
</evidence>
<feature type="domain" description="HTH iclR-type" evidence="4">
    <location>
        <begin position="5"/>
        <end position="67"/>
    </location>
</feature>
<evidence type="ECO:0000259" key="5">
    <source>
        <dbReference type="PROSITE" id="PS51078"/>
    </source>
</evidence>
<keyword evidence="7" id="KW-1185">Reference proteome</keyword>
<dbReference type="SUPFAM" id="SSF55781">
    <property type="entry name" value="GAF domain-like"/>
    <property type="match status" value="1"/>
</dbReference>
<dbReference type="InterPro" id="IPR005471">
    <property type="entry name" value="Tscrpt_reg_IclR_N"/>
</dbReference>
<keyword evidence="3" id="KW-0804">Transcription</keyword>
<dbReference type="Gene3D" id="3.30.450.40">
    <property type="match status" value="1"/>
</dbReference>
<keyword evidence="1" id="KW-0805">Transcription regulation</keyword>
<dbReference type="InterPro" id="IPR050707">
    <property type="entry name" value="HTH_MetabolicPath_Reg"/>
</dbReference>
<evidence type="ECO:0000256" key="3">
    <source>
        <dbReference type="ARBA" id="ARBA00023163"/>
    </source>
</evidence>
<dbReference type="PROSITE" id="PS51077">
    <property type="entry name" value="HTH_ICLR"/>
    <property type="match status" value="1"/>
</dbReference>
<organism evidence="6 7">
    <name type="scientific">Sphingobium wenxiniae (strain DSM 21828 / CGMCC 1.7748 / JZ-1)</name>
    <dbReference type="NCBI Taxonomy" id="595605"/>
    <lineage>
        <taxon>Bacteria</taxon>
        <taxon>Pseudomonadati</taxon>
        <taxon>Pseudomonadota</taxon>
        <taxon>Alphaproteobacteria</taxon>
        <taxon>Sphingomonadales</taxon>
        <taxon>Sphingomonadaceae</taxon>
        <taxon>Sphingobium</taxon>
    </lineage>
</organism>
<dbReference type="EMBL" id="VLKK01000006">
    <property type="protein sequence ID" value="TWH93676.1"/>
    <property type="molecule type" value="Genomic_DNA"/>
</dbReference>
<keyword evidence="2 6" id="KW-0238">DNA-binding</keyword>
<dbReference type="InterPro" id="IPR014757">
    <property type="entry name" value="Tscrpt_reg_IclR_C"/>
</dbReference>
<dbReference type="PANTHER" id="PTHR30136">
    <property type="entry name" value="HELIX-TURN-HELIX TRANSCRIPTIONAL REGULATOR, ICLR FAMILY"/>
    <property type="match status" value="1"/>
</dbReference>
<dbReference type="PANTHER" id="PTHR30136:SF35">
    <property type="entry name" value="HTH-TYPE TRANSCRIPTIONAL REGULATOR RV1719"/>
    <property type="match status" value="1"/>
</dbReference>
<name>A0A562KE44_SPHWJ</name>
<dbReference type="Gene3D" id="1.10.10.10">
    <property type="entry name" value="Winged helix-like DNA-binding domain superfamily/Winged helix DNA-binding domain"/>
    <property type="match status" value="1"/>
</dbReference>
<dbReference type="GO" id="GO:0003677">
    <property type="term" value="F:DNA binding"/>
    <property type="evidence" value="ECO:0007669"/>
    <property type="project" value="UniProtKB-KW"/>
</dbReference>
<dbReference type="RefSeq" id="WP_021245945.1">
    <property type="nucleotide sequence ID" value="NZ_JACIIY010000004.1"/>
</dbReference>
<dbReference type="InterPro" id="IPR036390">
    <property type="entry name" value="WH_DNA-bd_sf"/>
</dbReference>